<dbReference type="Gene3D" id="1.10.357.10">
    <property type="entry name" value="Tetracycline Repressor, domain 2"/>
    <property type="match status" value="1"/>
</dbReference>
<gene>
    <name evidence="6" type="ORF">JOF39_000142</name>
</gene>
<keyword evidence="7" id="KW-1185">Reference proteome</keyword>
<keyword evidence="1" id="KW-0805">Transcription regulation</keyword>
<feature type="DNA-binding region" description="H-T-H motif" evidence="4">
    <location>
        <begin position="42"/>
        <end position="61"/>
    </location>
</feature>
<dbReference type="PANTHER" id="PTHR30055">
    <property type="entry name" value="HTH-TYPE TRANSCRIPTIONAL REGULATOR RUTR"/>
    <property type="match status" value="1"/>
</dbReference>
<dbReference type="PRINTS" id="PR00455">
    <property type="entry name" value="HTHTETR"/>
</dbReference>
<organism evidence="6 7">
    <name type="scientific">Glutamicibacter protophormiae</name>
    <name type="common">Brevibacterium protophormiae</name>
    <dbReference type="NCBI Taxonomy" id="37930"/>
    <lineage>
        <taxon>Bacteria</taxon>
        <taxon>Bacillati</taxon>
        <taxon>Actinomycetota</taxon>
        <taxon>Actinomycetes</taxon>
        <taxon>Micrococcales</taxon>
        <taxon>Micrococcaceae</taxon>
        <taxon>Glutamicibacter</taxon>
    </lineage>
</organism>
<feature type="domain" description="HTH tetR-type" evidence="5">
    <location>
        <begin position="19"/>
        <end position="79"/>
    </location>
</feature>
<dbReference type="SUPFAM" id="SSF46689">
    <property type="entry name" value="Homeodomain-like"/>
    <property type="match status" value="1"/>
</dbReference>
<dbReference type="RefSeq" id="WP_188949429.1">
    <property type="nucleotide sequence ID" value="NZ_BMPH01000014.1"/>
</dbReference>
<reference evidence="6 7" key="1">
    <citation type="submission" date="2021-03" db="EMBL/GenBank/DDBJ databases">
        <title>Sequencing the genomes of 1000 actinobacteria strains.</title>
        <authorList>
            <person name="Klenk H.-P."/>
        </authorList>
    </citation>
    <scope>NUCLEOTIDE SEQUENCE [LARGE SCALE GENOMIC DNA]</scope>
    <source>
        <strain evidence="6 7">DSM 20168</strain>
    </source>
</reference>
<evidence type="ECO:0000256" key="3">
    <source>
        <dbReference type="ARBA" id="ARBA00023163"/>
    </source>
</evidence>
<evidence type="ECO:0000256" key="2">
    <source>
        <dbReference type="ARBA" id="ARBA00023125"/>
    </source>
</evidence>
<protein>
    <submittedName>
        <fullName evidence="6">AcrR family transcriptional regulator</fullName>
    </submittedName>
</protein>
<comment type="caution">
    <text evidence="6">The sequence shown here is derived from an EMBL/GenBank/DDBJ whole genome shotgun (WGS) entry which is preliminary data.</text>
</comment>
<accession>A0ABS4XKM7</accession>
<keyword evidence="2 4" id="KW-0238">DNA-binding</keyword>
<keyword evidence="3" id="KW-0804">Transcription</keyword>
<dbReference type="PROSITE" id="PS50977">
    <property type="entry name" value="HTH_TETR_2"/>
    <property type="match status" value="1"/>
</dbReference>
<dbReference type="InterPro" id="IPR050109">
    <property type="entry name" value="HTH-type_TetR-like_transc_reg"/>
</dbReference>
<sequence length="220" mass="24792">MPPYRNAVATPSLRARQKAATRELIVDAAVLVFTDRGYEDSRIDEIAARAGTSRATFYLHFRRKSDLLFELARRAEHYFESDYRELADLLRDPEVEEIRCWIARGFGCWVAAAALMRPVFEAADRDRHLANQLLPDVLPGARPLARALVDAAVCPDESTSEAMAMVFMAPLFVAFRRRAFGRPIDEDRLAVLVAQSWNALAVEHLRKPTSLSPVEEPRGP</sequence>
<evidence type="ECO:0000313" key="7">
    <source>
        <dbReference type="Proteomes" id="UP001195422"/>
    </source>
</evidence>
<evidence type="ECO:0000256" key="4">
    <source>
        <dbReference type="PROSITE-ProRule" id="PRU00335"/>
    </source>
</evidence>
<dbReference type="Proteomes" id="UP001195422">
    <property type="component" value="Unassembled WGS sequence"/>
</dbReference>
<dbReference type="PANTHER" id="PTHR30055:SF234">
    <property type="entry name" value="HTH-TYPE TRANSCRIPTIONAL REGULATOR BETI"/>
    <property type="match status" value="1"/>
</dbReference>
<dbReference type="InterPro" id="IPR009057">
    <property type="entry name" value="Homeodomain-like_sf"/>
</dbReference>
<evidence type="ECO:0000259" key="5">
    <source>
        <dbReference type="PROSITE" id="PS50977"/>
    </source>
</evidence>
<dbReference type="EMBL" id="JAGIOJ010000001">
    <property type="protein sequence ID" value="MBP2397061.1"/>
    <property type="molecule type" value="Genomic_DNA"/>
</dbReference>
<dbReference type="Pfam" id="PF00440">
    <property type="entry name" value="TetR_N"/>
    <property type="match status" value="1"/>
</dbReference>
<evidence type="ECO:0000256" key="1">
    <source>
        <dbReference type="ARBA" id="ARBA00023015"/>
    </source>
</evidence>
<name>A0ABS4XKM7_GLUPR</name>
<evidence type="ECO:0000313" key="6">
    <source>
        <dbReference type="EMBL" id="MBP2397061.1"/>
    </source>
</evidence>
<proteinExistence type="predicted"/>
<dbReference type="InterPro" id="IPR001647">
    <property type="entry name" value="HTH_TetR"/>
</dbReference>